<protein>
    <submittedName>
        <fullName evidence="3">Uncharacterized protein</fullName>
    </submittedName>
</protein>
<evidence type="ECO:0000313" key="4">
    <source>
        <dbReference type="Proteomes" id="UP000325211"/>
    </source>
</evidence>
<gene>
    <name evidence="3" type="ORF">DEJ50_10820</name>
</gene>
<evidence type="ECO:0000256" key="1">
    <source>
        <dbReference type="SAM" id="MobiDB-lite"/>
    </source>
</evidence>
<evidence type="ECO:0000313" key="3">
    <source>
        <dbReference type="EMBL" id="QES48236.1"/>
    </source>
</evidence>
<dbReference type="EMBL" id="CP029190">
    <property type="protein sequence ID" value="QES48236.1"/>
    <property type="molecule type" value="Genomic_DNA"/>
</dbReference>
<feature type="compositionally biased region" description="Basic and acidic residues" evidence="1">
    <location>
        <begin position="52"/>
        <end position="66"/>
    </location>
</feature>
<evidence type="ECO:0000256" key="2">
    <source>
        <dbReference type="SAM" id="Phobius"/>
    </source>
</evidence>
<organism evidence="3 4">
    <name type="scientific">Streptomyces venezuelae</name>
    <dbReference type="NCBI Taxonomy" id="54571"/>
    <lineage>
        <taxon>Bacteria</taxon>
        <taxon>Bacillati</taxon>
        <taxon>Actinomycetota</taxon>
        <taxon>Actinomycetes</taxon>
        <taxon>Kitasatosporales</taxon>
        <taxon>Streptomycetaceae</taxon>
        <taxon>Streptomyces</taxon>
    </lineage>
</organism>
<proteinExistence type="predicted"/>
<dbReference type="OrthoDB" id="4335233at2"/>
<keyword evidence="2" id="KW-1133">Transmembrane helix</keyword>
<keyword evidence="2" id="KW-0472">Membrane</keyword>
<feature type="transmembrane region" description="Helical" evidence="2">
    <location>
        <begin position="6"/>
        <end position="27"/>
    </location>
</feature>
<dbReference type="AlphaFoldDB" id="A0A5P2CZB4"/>
<name>A0A5P2CZB4_STRVZ</name>
<dbReference type="Proteomes" id="UP000325211">
    <property type="component" value="Chromosome"/>
</dbReference>
<feature type="region of interest" description="Disordered" evidence="1">
    <location>
        <begin position="44"/>
        <end position="66"/>
    </location>
</feature>
<sequence>MDSQIILSLLAASGVVTILLFVVRGLLDQLPDVFAAWHRAKKAYRADAPPADEGRGAGDREANMRE</sequence>
<keyword evidence="2" id="KW-0812">Transmembrane</keyword>
<reference evidence="3 4" key="1">
    <citation type="submission" date="2018-05" db="EMBL/GenBank/DDBJ databases">
        <title>Streptomyces venezuelae.</title>
        <authorList>
            <person name="Kim W."/>
            <person name="Lee N."/>
            <person name="Cho B.-K."/>
        </authorList>
    </citation>
    <scope>NUCLEOTIDE SEQUENCE [LARGE SCALE GENOMIC DNA]</scope>
    <source>
        <strain evidence="3 4">ATCC 21782</strain>
    </source>
</reference>
<accession>A0A5P2CZB4</accession>